<evidence type="ECO:0000313" key="4">
    <source>
        <dbReference type="Proteomes" id="UP000306552"/>
    </source>
</evidence>
<dbReference type="SUPFAM" id="SSF82771">
    <property type="entry name" value="GIY-YIG endonuclease"/>
    <property type="match status" value="1"/>
</dbReference>
<comment type="similarity">
    <text evidence="1">Belongs to the UPF0213 family.</text>
</comment>
<evidence type="ECO:0000313" key="3">
    <source>
        <dbReference type="EMBL" id="TKS55849.1"/>
    </source>
</evidence>
<dbReference type="OrthoDB" id="1495241at2"/>
<dbReference type="InterPro" id="IPR035901">
    <property type="entry name" value="GIY-YIG_endonuc_sf"/>
</dbReference>
<dbReference type="Gene3D" id="3.40.1440.10">
    <property type="entry name" value="GIY-YIG endonuclease"/>
    <property type="match status" value="1"/>
</dbReference>
<dbReference type="PROSITE" id="PS50164">
    <property type="entry name" value="GIY_YIG"/>
    <property type="match status" value="1"/>
</dbReference>
<dbReference type="AlphaFoldDB" id="A0A4U5TP32"/>
<protein>
    <submittedName>
        <fullName evidence="3">GIY-YIG nuclease family protein</fullName>
    </submittedName>
</protein>
<organism evidence="3 4">
    <name type="scientific">Mesohalobacter halotolerans</name>
    <dbReference type="NCBI Taxonomy" id="1883405"/>
    <lineage>
        <taxon>Bacteria</taxon>
        <taxon>Pseudomonadati</taxon>
        <taxon>Bacteroidota</taxon>
        <taxon>Flavobacteriia</taxon>
        <taxon>Flavobacteriales</taxon>
        <taxon>Flavobacteriaceae</taxon>
        <taxon>Mesohalobacter</taxon>
    </lineage>
</organism>
<name>A0A4U5TP32_9FLAO</name>
<dbReference type="PANTHER" id="PTHR34477:SF1">
    <property type="entry name" value="UPF0213 PROTEIN YHBQ"/>
    <property type="match status" value="1"/>
</dbReference>
<evidence type="ECO:0000256" key="1">
    <source>
        <dbReference type="ARBA" id="ARBA00007435"/>
    </source>
</evidence>
<feature type="domain" description="GIY-YIG" evidence="2">
    <location>
        <begin position="1"/>
        <end position="76"/>
    </location>
</feature>
<evidence type="ECO:0000259" key="2">
    <source>
        <dbReference type="PROSITE" id="PS50164"/>
    </source>
</evidence>
<reference evidence="3 4" key="1">
    <citation type="submission" date="2019-04" db="EMBL/GenBank/DDBJ databases">
        <title>Psychroflexus halotolerans sp. nov., isolated from a marine solar saltern.</title>
        <authorList>
            <person name="Feng X."/>
        </authorList>
    </citation>
    <scope>NUCLEOTIDE SEQUENCE [LARGE SCALE GENOMIC DNA]</scope>
    <source>
        <strain evidence="3 4">WDS2C27</strain>
    </source>
</reference>
<dbReference type="CDD" id="cd10449">
    <property type="entry name" value="GIY-YIG_SLX1_like"/>
    <property type="match status" value="1"/>
</dbReference>
<dbReference type="InterPro" id="IPR000305">
    <property type="entry name" value="GIY-YIG_endonuc"/>
</dbReference>
<comment type="caution">
    <text evidence="3">The sequence shown here is derived from an EMBL/GenBank/DDBJ whole genome shotgun (WGS) entry which is preliminary data.</text>
</comment>
<sequence length="86" mass="10289">MKYYVYVLRSEVDGRLYKGYTKDLNNRIEQHNAGKTKSTKGFKTWKLVYFEVFSEEKEAIDREKYFKSGIGREYLKNKIRPCSSTE</sequence>
<proteinExistence type="inferred from homology"/>
<dbReference type="Proteomes" id="UP000306552">
    <property type="component" value="Unassembled WGS sequence"/>
</dbReference>
<gene>
    <name evidence="3" type="ORF">FCN74_07380</name>
</gene>
<accession>A0A4U5TP32</accession>
<dbReference type="Pfam" id="PF01541">
    <property type="entry name" value="GIY-YIG"/>
    <property type="match status" value="1"/>
</dbReference>
<dbReference type="EMBL" id="SWMU01000003">
    <property type="protein sequence ID" value="TKS55849.1"/>
    <property type="molecule type" value="Genomic_DNA"/>
</dbReference>
<dbReference type="PANTHER" id="PTHR34477">
    <property type="entry name" value="UPF0213 PROTEIN YHBQ"/>
    <property type="match status" value="1"/>
</dbReference>
<dbReference type="InterPro" id="IPR050190">
    <property type="entry name" value="UPF0213_domain"/>
</dbReference>
<keyword evidence="4" id="KW-1185">Reference proteome</keyword>
<dbReference type="RefSeq" id="WP_138931964.1">
    <property type="nucleotide sequence ID" value="NZ_SWMU01000003.1"/>
</dbReference>